<dbReference type="Pfam" id="PF07264">
    <property type="entry name" value="EI24"/>
    <property type="match status" value="1"/>
</dbReference>
<name>A0A7W9U5D6_9BURK</name>
<dbReference type="Proteomes" id="UP000540787">
    <property type="component" value="Unassembled WGS sequence"/>
</dbReference>
<keyword evidence="4 5" id="KW-0472">Membrane</keyword>
<keyword evidence="3 5" id="KW-1133">Transmembrane helix</keyword>
<comment type="subcellular location">
    <subcellularLocation>
        <location evidence="1">Membrane</location>
        <topology evidence="1">Multi-pass membrane protein</topology>
    </subcellularLocation>
</comment>
<feature type="transmembrane region" description="Helical" evidence="5">
    <location>
        <begin position="94"/>
        <end position="120"/>
    </location>
</feature>
<proteinExistence type="predicted"/>
<feature type="transmembrane region" description="Helical" evidence="5">
    <location>
        <begin position="141"/>
        <end position="162"/>
    </location>
</feature>
<evidence type="ECO:0000313" key="7">
    <source>
        <dbReference type="Proteomes" id="UP000540787"/>
    </source>
</evidence>
<dbReference type="EMBL" id="JACHBX010000001">
    <property type="protein sequence ID" value="MBB6131933.1"/>
    <property type="molecule type" value="Genomic_DNA"/>
</dbReference>
<keyword evidence="2 5" id="KW-0812">Transmembrane</keyword>
<evidence type="ECO:0000256" key="4">
    <source>
        <dbReference type="ARBA" id="ARBA00023136"/>
    </source>
</evidence>
<sequence>MPHADSATVIPRIAPMKGVLLAWRRALRSQFSGRMLLLSLVPLLLSLSLWGVAMWLGLQPLLDWLHGLFTDYGGFDASNSMLGMVGLGMLKVMVVPLLAIALLLPLMIASSLLFMGIVAMPAIERHVSGRHFPALDRKEGGSFVGSLAINVGSTAVFALLWLFTLPLYAIPPLAWLVQAGLWAWVTSRVMSYDALAAHASGAERQVLMRTCRPALLTIGLVSGLAGALPGIAWMGGAVISVVLFPVLALVSLWLYIMLFLFAGLWFQYYCLQALAELRAQQLPAHPGADASI</sequence>
<accession>A0A7W9U5D6</accession>
<feature type="transmembrane region" description="Helical" evidence="5">
    <location>
        <begin position="252"/>
        <end position="271"/>
    </location>
</feature>
<evidence type="ECO:0000256" key="1">
    <source>
        <dbReference type="ARBA" id="ARBA00004141"/>
    </source>
</evidence>
<organism evidence="6 7">
    <name type="scientific">Massilia aurea</name>
    <dbReference type="NCBI Taxonomy" id="373040"/>
    <lineage>
        <taxon>Bacteria</taxon>
        <taxon>Pseudomonadati</taxon>
        <taxon>Pseudomonadota</taxon>
        <taxon>Betaproteobacteria</taxon>
        <taxon>Burkholderiales</taxon>
        <taxon>Oxalobacteraceae</taxon>
        <taxon>Telluria group</taxon>
        <taxon>Massilia</taxon>
    </lineage>
</organism>
<comment type="caution">
    <text evidence="6">The sequence shown here is derived from an EMBL/GenBank/DDBJ whole genome shotgun (WGS) entry which is preliminary data.</text>
</comment>
<dbReference type="AlphaFoldDB" id="A0A7W9U5D6"/>
<evidence type="ECO:0000256" key="5">
    <source>
        <dbReference type="SAM" id="Phobius"/>
    </source>
</evidence>
<feature type="transmembrane region" description="Helical" evidence="5">
    <location>
        <begin position="214"/>
        <end position="246"/>
    </location>
</feature>
<feature type="transmembrane region" description="Helical" evidence="5">
    <location>
        <begin position="35"/>
        <end position="58"/>
    </location>
</feature>
<dbReference type="RefSeq" id="WP_370660764.1">
    <property type="nucleotide sequence ID" value="NZ_JACHBX010000001.1"/>
</dbReference>
<evidence type="ECO:0000256" key="2">
    <source>
        <dbReference type="ARBA" id="ARBA00022692"/>
    </source>
</evidence>
<gene>
    <name evidence="6" type="ORF">HD842_000044</name>
</gene>
<keyword evidence="7" id="KW-1185">Reference proteome</keyword>
<evidence type="ECO:0000256" key="3">
    <source>
        <dbReference type="ARBA" id="ARBA00022989"/>
    </source>
</evidence>
<protein>
    <submittedName>
        <fullName evidence="6">Putative membrane protein</fullName>
    </submittedName>
</protein>
<feature type="transmembrane region" description="Helical" evidence="5">
    <location>
        <begin position="168"/>
        <end position="185"/>
    </location>
</feature>
<dbReference type="InterPro" id="IPR059112">
    <property type="entry name" value="CysZ/EI24"/>
</dbReference>
<evidence type="ECO:0000313" key="6">
    <source>
        <dbReference type="EMBL" id="MBB6131933.1"/>
    </source>
</evidence>
<reference evidence="6 7" key="1">
    <citation type="submission" date="2020-08" db="EMBL/GenBank/DDBJ databases">
        <title>The Agave Microbiome: Exploring the role of microbial communities in plant adaptations to desert environments.</title>
        <authorList>
            <person name="Partida-Martinez L.P."/>
        </authorList>
    </citation>
    <scope>NUCLEOTIDE SEQUENCE [LARGE SCALE GENOMIC DNA]</scope>
    <source>
        <strain evidence="6 7">AT3.2</strain>
    </source>
</reference>